<proteinExistence type="predicted"/>
<feature type="region of interest" description="Disordered" evidence="1">
    <location>
        <begin position="26"/>
        <end position="84"/>
    </location>
</feature>
<name>A0A226F4A0_FOLCA</name>
<evidence type="ECO:0000256" key="1">
    <source>
        <dbReference type="SAM" id="MobiDB-lite"/>
    </source>
</evidence>
<dbReference type="EMBL" id="LNIX01000001">
    <property type="protein sequence ID" value="OXA64011.1"/>
    <property type="molecule type" value="Genomic_DNA"/>
</dbReference>
<evidence type="ECO:0000313" key="3">
    <source>
        <dbReference type="Proteomes" id="UP000198287"/>
    </source>
</evidence>
<reference evidence="2 3" key="1">
    <citation type="submission" date="2015-12" db="EMBL/GenBank/DDBJ databases">
        <title>The genome of Folsomia candida.</title>
        <authorList>
            <person name="Faddeeva A."/>
            <person name="Derks M.F."/>
            <person name="Anvar Y."/>
            <person name="Smit S."/>
            <person name="Van Straalen N."/>
            <person name="Roelofs D."/>
        </authorList>
    </citation>
    <scope>NUCLEOTIDE SEQUENCE [LARGE SCALE GENOMIC DNA]</scope>
    <source>
        <strain evidence="2 3">VU population</strain>
        <tissue evidence="2">Whole body</tissue>
    </source>
</reference>
<keyword evidence="3" id="KW-1185">Reference proteome</keyword>
<organism evidence="2 3">
    <name type="scientific">Folsomia candida</name>
    <name type="common">Springtail</name>
    <dbReference type="NCBI Taxonomy" id="158441"/>
    <lineage>
        <taxon>Eukaryota</taxon>
        <taxon>Metazoa</taxon>
        <taxon>Ecdysozoa</taxon>
        <taxon>Arthropoda</taxon>
        <taxon>Hexapoda</taxon>
        <taxon>Collembola</taxon>
        <taxon>Entomobryomorpha</taxon>
        <taxon>Isotomoidea</taxon>
        <taxon>Isotomidae</taxon>
        <taxon>Proisotominae</taxon>
        <taxon>Folsomia</taxon>
    </lineage>
</organism>
<protein>
    <submittedName>
        <fullName evidence="2">Uncharacterized protein</fullName>
    </submittedName>
</protein>
<dbReference type="AlphaFoldDB" id="A0A226F4A0"/>
<feature type="region of interest" description="Disordered" evidence="1">
    <location>
        <begin position="393"/>
        <end position="425"/>
    </location>
</feature>
<dbReference type="Proteomes" id="UP000198287">
    <property type="component" value="Unassembled WGS sequence"/>
</dbReference>
<comment type="caution">
    <text evidence="2">The sequence shown here is derived from an EMBL/GenBank/DDBJ whole genome shotgun (WGS) entry which is preliminary data.</text>
</comment>
<evidence type="ECO:0000313" key="2">
    <source>
        <dbReference type="EMBL" id="OXA64011.1"/>
    </source>
</evidence>
<sequence length="425" mass="47772">MSDIRDMTDEQIMQLIGSSAHTISLCNQELQNRKRRDSESMSTSSSSTAPKTPRTDNESDQSVLQSDESDVESDDSDDVGDRGNGGAIIVRKTVKCNIPHCTLCKYVNQSEFVPNMLYATRPLHFKISKEDFTCHFPKKGVYAMICINPNCPDKYVGPIYFGISGEGKATLQSRMNDHIGQFDNTGAAGVDCHFAGECKDFMRFLFLKQISDLRKRKIKETQYMHRFGTLDRLRGMNGNVSVASLPSRSIGLSLPERGDTVSVRQTHKLVMSRKNQKSAKKVPTVHFQTLVVAFIKANPALTSFTAIDVADFIHANYPHYYSKSTNMQNSLSNRLKENVSGKVKETSSYYSNWFTLLEKGSVESNKPSKFLLNNNFDEEVYAEGLKALVDFEKSEQERDSASPFTTPSPRTVRRTYVNENDSDSD</sequence>
<accession>A0A226F4A0</accession>
<feature type="compositionally biased region" description="Acidic residues" evidence="1">
    <location>
        <begin position="67"/>
        <end position="78"/>
    </location>
</feature>
<gene>
    <name evidence="2" type="ORF">Fcan01_03588</name>
</gene>